<accession>A0AAF0FL92</accession>
<evidence type="ECO:0000313" key="2">
    <source>
        <dbReference type="Proteomes" id="UP001218895"/>
    </source>
</evidence>
<organism evidence="1 2">
    <name type="scientific">Methanomicrobium antiquum</name>
    <dbReference type="NCBI Taxonomy" id="487686"/>
    <lineage>
        <taxon>Archaea</taxon>
        <taxon>Methanobacteriati</taxon>
        <taxon>Methanobacteriota</taxon>
        <taxon>Stenosarchaea group</taxon>
        <taxon>Methanomicrobia</taxon>
        <taxon>Methanomicrobiales</taxon>
        <taxon>Methanomicrobiaceae</taxon>
        <taxon>Methanomicrobium</taxon>
    </lineage>
</organism>
<dbReference type="RefSeq" id="WP_278099423.1">
    <property type="nucleotide sequence ID" value="NZ_CP091092.1"/>
</dbReference>
<proteinExistence type="predicted"/>
<dbReference type="GeneID" id="79950866"/>
<dbReference type="Proteomes" id="UP001218895">
    <property type="component" value="Chromosome"/>
</dbReference>
<name>A0AAF0FL92_9EURY</name>
<evidence type="ECO:0000313" key="1">
    <source>
        <dbReference type="EMBL" id="WFN36588.1"/>
    </source>
</evidence>
<dbReference type="EMBL" id="CP091092">
    <property type="protein sequence ID" value="WFN36588.1"/>
    <property type="molecule type" value="Genomic_DNA"/>
</dbReference>
<sequence length="293" mass="32997">MKLKKGMRALSLLMVMALLGAIFVPAVSAENETMECPLYSKTGCDEFVKIGNINLPLTKSDIFQIDSKKYDKPMTKAQFEEENAEYIKFLYSQFGDQAKKMIDHKYSSSVGDLTKVSTTTSIIHIGSNDMYLWPCINAQTSTSASEGQINVIFFDKTVDEVKSILSQKGWGNALGWSRWGLHGSNLNNMIWTKSVGEDAIGSDQVEDGSYFGNRYHLVLIDGHHSSSINDDWCYGDCHYEIFTGLGHEPMPDSENTGRDHLYSDLLNEASASWIYLQNPWDGFFDGWGYIFDF</sequence>
<keyword evidence="2" id="KW-1185">Reference proteome</keyword>
<dbReference type="KEGG" id="manq:L1994_10670"/>
<protein>
    <submittedName>
        <fullName evidence="1">Uncharacterized protein</fullName>
    </submittedName>
</protein>
<dbReference type="AlphaFoldDB" id="A0AAF0FL92"/>
<gene>
    <name evidence="1" type="ORF">L1994_10670</name>
</gene>
<reference evidence="1" key="1">
    <citation type="submission" date="2022-01" db="EMBL/GenBank/DDBJ databases">
        <title>Complete genome of Methanomicrobium antiquum DSM 21220.</title>
        <authorList>
            <person name="Chen S.-C."/>
            <person name="You Y.-T."/>
            <person name="Zhou Y.-Z."/>
            <person name="Lai M.-C."/>
        </authorList>
    </citation>
    <scope>NUCLEOTIDE SEQUENCE</scope>
    <source>
        <strain evidence="1">DSM 21220</strain>
    </source>
</reference>